<sequence length="2239" mass="245646">MEEILRKLQKEASGHKHKGIRDACVFACETLESQNGSAKISASQLRERCLLPLQMALESKNTKLGQTALTGMQKLLCEDRFVGGVGVEVEVLEKQLLSQMLEAIRVTPSLHEDLQVEVMKVLLCITYSPNFDINGDSILRIAEVCIGTYVSSCHQRSINTAVRATLSQILGDLTLQLRHRQEGADGDEVPAPPLQRRDISPTSQALCEDVVTVLTVFCEKLESVDSDNQLLQLLYLECILSMLSSCPPTMHLSRGFTDLVWKQLCPSLVAIMGNPVNDKTIASHHGYMSAAERDRLSERLGLGIGQEVDLSTGGVSDQGRGSGCSSSAPARIAPVVRTVCYIAAELVRLVSCVESMKPVLQSLYHRILLYPPPQHRTEAIRIMKEILGSPQRLYDLAGPCMAEPETRKRSFSKRKSHLDLLKLVMDGMTEACMKGGIEACYASVSCACALLGALDELSQGRGIQSEQARLLLRRLEDLKDGTESTRESMEINEADFRWQRHILSSEQPPWDPGSSSSSNVAAASAAERSPDISISITTETGQTTLDLEVGELGMGLAHTTPEECGEEARLPSPSSCGGQEATKPGLERGGAVPPDVVQRSHALVYPDITNFLSVESRTRSHHGAGSRYSESNFSMEEQDLSRTEFDSCDQYSMAAEKDSGRSDVSDIGSDNVSLADEEQQTPRDCPGHRSLRTAALSLKLLRNQEADQQSARLFVQSLAALLPRLLGLPGATEVDLSLQNFSSTFCSGLQAGGIHSPGFEAGDTLSCQSLMNADGLYLVSYYALLLNLKLCCCDYYRRRALAPVLSLEFVRLIQSSGVLVVLSQAWIEELYHQVLERNLLGEAGYWGSPEDHTLPLITMLTDIDGLGSSAIGGQLIRRATSQSPLSCDKASSDTAMAGAVFSRFILTGVWKNLIDVLSTPLTGRMAGSSKGLAFILGAEGVKEQSQRERDTICLSLDGLRKAAALSCALGVAANCASALAQMAAASCVQEEKEEKELGDTGDTITQVKQRVEQRLEQIGRPQGVRLHTAHVLCMDAILNVGLEMGSHNHDCWPHVFRVTEYISSLEHTHFSDGSSQPSSLTTITQQSQQSAGIDLGLELSCEPSPEAPSPEAAELSLSQPVIQPLSIQELLRERSRGGRGLDLKSGSLMTGNNAAKAVCTLSTQADRLFEEAATKLNLVGLVGFLQQLRKASQSQLFDSVTETGDYSLAMPGEAKSTSDRRSALHLFRLGEAMLRIVRNKSRPLLHMMRAWSVVAPHLVEAACHKERHVSQKAVSFIHDVLTEVLTSWAELPHFHFNEALFRPFEHIMQLELCDEDVQDQVITSIGELVEMCSPQILSGWRPLFSALRTVHGSKTDTKDYLLGEYSMGKSQAPVFDVFEAFINTDNIQVFANAATDYIMCLMKFVKGLGEVDYKEIGDCVHVSGYSSTDLCLPALDYLRKCSQLLAKIYKMPSKPVFLGARLASLPMRSQERSISSEDGMDCVLQEFDDDTGLIQVWILLLEQLTAAVSNCPRQHQPPTLELLFTLLREVTTVPGPGFAIFSVIQLLLPVMSLWLQRSHGDHSYWDVAAANFKHAIGLSCELVVEHVNSFIHSDIGYESLINLMLKDLFKLLVACVSEPAETISRVGCSCIRYVLVTVGPVFTEEMWRLACCALQDAFSATLEPVKNLLACFHSGSDSFSGDACEVKVAAPSHSPSAEAEYWRIKAMAQQVFMLDTQCSPKTPNNKDGFEHAQSCVLIIELPSDQQSNGHAQKRIPFRTIVVSLLSHQVLLQNLYDILLEEFVKQPDGNERVTPVTSDPSKPTAGFLRYISMTNLAIILDLLLDSYRTARDFDTRPGLKYLLMKVSGVCGAANLYRQSAMSFNLYFQALLCATLSQADSMTAQQVKRILYEEEEGSSDSSHPGSASSEDEDIFEETAQVSPPRGRDKRHPWRAPVPSLSVQPLGSADWAWLVKRLYKLCMDLCNSYIQMHRDLESTLEETALLRGSIGGGGDHVFFLPLFQSETSTPTSAGGLSARGTPSEEGSYRCQTADRRDSSIAGTSVGGTPGSAGPGRRKEWWESAGNKLYTIATDKTISKLMMEYKRRKQQQQQPQQSHVNLFMKEQGRAAAAGGGDRRGPVEPQRPPQRPQQLVDQQGPPLRHSVSAGPEVLRQEKRPRSGSTISSHSISLRDSEAQIQAWTNMVLTLLNQVLLLSDASFLALQPALYPCLSQLSCHVTDARVRQALREWLGRVGRLYDIIV</sequence>
<gene>
    <name evidence="6" type="primary">arfgef3</name>
</gene>
<reference evidence="6" key="1">
    <citation type="submission" date="2025-08" db="UniProtKB">
        <authorList>
            <consortium name="RefSeq"/>
        </authorList>
    </citation>
    <scope>IDENTIFICATION</scope>
</reference>
<evidence type="ECO:0000259" key="4">
    <source>
        <dbReference type="SMART" id="SM00222"/>
    </source>
</evidence>
<dbReference type="InterPro" id="IPR016024">
    <property type="entry name" value="ARM-type_fold"/>
</dbReference>
<feature type="region of interest" description="Disordered" evidence="3">
    <location>
        <begin position="1892"/>
        <end position="1936"/>
    </location>
</feature>
<feature type="compositionally biased region" description="Low complexity" evidence="3">
    <location>
        <begin position="1897"/>
        <end position="1906"/>
    </location>
</feature>
<dbReference type="SUPFAM" id="SSF48371">
    <property type="entry name" value="ARM repeat"/>
    <property type="match status" value="2"/>
</dbReference>
<dbReference type="Proteomes" id="UP000694891">
    <property type="component" value="Unplaced"/>
</dbReference>
<feature type="region of interest" description="Disordered" evidence="3">
    <location>
        <begin position="505"/>
        <end position="528"/>
    </location>
</feature>
<dbReference type="SMART" id="SM00222">
    <property type="entry name" value="Sec7"/>
    <property type="match status" value="1"/>
</dbReference>
<dbReference type="InterPro" id="IPR032629">
    <property type="entry name" value="DCB_dom"/>
</dbReference>
<feature type="compositionally biased region" description="Low complexity" evidence="3">
    <location>
        <begin position="1074"/>
        <end position="1087"/>
    </location>
</feature>
<feature type="region of interest" description="Disordered" evidence="3">
    <location>
        <begin position="2105"/>
        <end position="2166"/>
    </location>
</feature>
<dbReference type="GO" id="GO:0005085">
    <property type="term" value="F:guanyl-nucleotide exchange factor activity"/>
    <property type="evidence" value="ECO:0007669"/>
    <property type="project" value="InterPro"/>
</dbReference>
<dbReference type="InterPro" id="IPR015403">
    <property type="entry name" value="Mon2/Sec7/BIG1-like_HDS"/>
</dbReference>
<evidence type="ECO:0000256" key="3">
    <source>
        <dbReference type="SAM" id="MobiDB-lite"/>
    </source>
</evidence>
<dbReference type="CTD" id="57221"/>
<comment type="subcellular location">
    <subcellularLocation>
        <location evidence="1">Membrane</location>
    </subcellularLocation>
</comment>
<feature type="compositionally biased region" description="Gly residues" evidence="3">
    <location>
        <begin position="2041"/>
        <end position="2050"/>
    </location>
</feature>
<feature type="compositionally biased region" description="Basic and acidic residues" evidence="3">
    <location>
        <begin position="655"/>
        <end position="664"/>
    </location>
</feature>
<dbReference type="PANTHER" id="PTHR10663:SF344">
    <property type="entry name" value="BREFELDIN A-INHIBITED GUANINE NUCLEOTIDE-EXCHANGE PROTEIN 3"/>
    <property type="match status" value="1"/>
</dbReference>
<protein>
    <submittedName>
        <fullName evidence="6">Brefeldin A-inhibited guanine nucleotide-exchange protein 3</fullName>
    </submittedName>
</protein>
<organism evidence="5 6">
    <name type="scientific">Stegastes partitus</name>
    <name type="common">bicolor damselfish</name>
    <dbReference type="NCBI Taxonomy" id="144197"/>
    <lineage>
        <taxon>Eukaryota</taxon>
        <taxon>Metazoa</taxon>
        <taxon>Chordata</taxon>
        <taxon>Craniata</taxon>
        <taxon>Vertebrata</taxon>
        <taxon>Euteleostomi</taxon>
        <taxon>Actinopterygii</taxon>
        <taxon>Neopterygii</taxon>
        <taxon>Teleostei</taxon>
        <taxon>Neoteleostei</taxon>
        <taxon>Acanthomorphata</taxon>
        <taxon>Ovalentaria</taxon>
        <taxon>Pomacentridae</taxon>
        <taxon>Stegastes</taxon>
    </lineage>
</organism>
<feature type="domain" description="SEC7" evidence="4">
    <location>
        <begin position="623"/>
        <end position="839"/>
    </location>
</feature>
<feature type="region of interest" description="Disordered" evidence="3">
    <location>
        <begin position="617"/>
        <end position="641"/>
    </location>
</feature>
<dbReference type="GO" id="GO:0032012">
    <property type="term" value="P:regulation of ARF protein signal transduction"/>
    <property type="evidence" value="ECO:0007669"/>
    <property type="project" value="InterPro"/>
</dbReference>
<proteinExistence type="predicted"/>
<dbReference type="Pfam" id="PF16213">
    <property type="entry name" value="DCB"/>
    <property type="match status" value="1"/>
</dbReference>
<keyword evidence="2" id="KW-0472">Membrane</keyword>
<evidence type="ECO:0000256" key="1">
    <source>
        <dbReference type="ARBA" id="ARBA00004370"/>
    </source>
</evidence>
<feature type="compositionally biased region" description="Low complexity" evidence="3">
    <location>
        <begin position="514"/>
        <end position="526"/>
    </location>
</feature>
<dbReference type="InterPro" id="IPR000904">
    <property type="entry name" value="Sec7_dom"/>
</dbReference>
<feature type="compositionally biased region" description="Low complexity" evidence="3">
    <location>
        <begin position="2127"/>
        <end position="2136"/>
    </location>
</feature>
<feature type="region of interest" description="Disordered" evidence="3">
    <location>
        <begin position="654"/>
        <end position="688"/>
    </location>
</feature>
<evidence type="ECO:0000313" key="6">
    <source>
        <dbReference type="RefSeq" id="XP_008293694.1"/>
    </source>
</evidence>
<feature type="compositionally biased region" description="Low complexity" evidence="3">
    <location>
        <begin position="2157"/>
        <end position="2166"/>
    </location>
</feature>
<name>A0A9Y4KFL3_9TELE</name>
<dbReference type="GO" id="GO:0016020">
    <property type="term" value="C:membrane"/>
    <property type="evidence" value="ECO:0007669"/>
    <property type="project" value="UniProtKB-SubCell"/>
</dbReference>
<accession>A0A9Y4KFL3</accession>
<dbReference type="PANTHER" id="PTHR10663">
    <property type="entry name" value="GUANYL-NUCLEOTIDE EXCHANGE FACTOR"/>
    <property type="match status" value="1"/>
</dbReference>
<feature type="region of interest" description="Disordered" evidence="3">
    <location>
        <begin position="2006"/>
        <end position="2055"/>
    </location>
</feature>
<keyword evidence="5" id="KW-1185">Reference proteome</keyword>
<evidence type="ECO:0000313" key="5">
    <source>
        <dbReference type="Proteomes" id="UP000694891"/>
    </source>
</evidence>
<evidence type="ECO:0000256" key="2">
    <source>
        <dbReference type="ARBA" id="ARBA00023136"/>
    </source>
</evidence>
<feature type="region of interest" description="Disordered" evidence="3">
    <location>
        <begin position="561"/>
        <end position="592"/>
    </location>
</feature>
<dbReference type="RefSeq" id="XP_008293694.1">
    <property type="nucleotide sequence ID" value="XM_008295472.1"/>
</dbReference>
<feature type="region of interest" description="Disordered" evidence="3">
    <location>
        <begin position="1068"/>
        <end position="1087"/>
    </location>
</feature>
<dbReference type="Pfam" id="PF09324">
    <property type="entry name" value="Sec7-like_HDS"/>
    <property type="match status" value="1"/>
</dbReference>